<dbReference type="InterPro" id="IPR010610">
    <property type="entry name" value="EryCIII-like_C"/>
</dbReference>
<dbReference type="eggNOG" id="KOG1192">
    <property type="taxonomic scope" value="Eukaryota"/>
</dbReference>
<accession>C8VNA4</accession>
<dbReference type="InParanoid" id="Q5BCX3"/>
<evidence type="ECO:0000259" key="6">
    <source>
        <dbReference type="Pfam" id="PF06722"/>
    </source>
</evidence>
<dbReference type="OrthoDB" id="5835829at2759"/>
<dbReference type="PANTHER" id="PTHR48050">
    <property type="entry name" value="STEROL 3-BETA-GLUCOSYLTRANSFERASE"/>
    <property type="match status" value="1"/>
</dbReference>
<name>Q5BCX3_EMENI</name>
<dbReference type="FunFam" id="3.40.50.2000:FF:000100">
    <property type="entry name" value="Glycosyltransferase family 1 protein"/>
    <property type="match status" value="1"/>
</dbReference>
<gene>
    <name evidence="7" type="ORF">ANIA_01607</name>
</gene>
<dbReference type="InterPro" id="IPR050426">
    <property type="entry name" value="Glycosyltransferase_28"/>
</dbReference>
<feature type="domain" description="Glycosyltransferase family 28 N-terminal" evidence="5">
    <location>
        <begin position="277"/>
        <end position="345"/>
    </location>
</feature>
<dbReference type="PANTHER" id="PTHR48050:SF13">
    <property type="entry name" value="STEROL 3-BETA-GLUCOSYLTRANSFERASE UGT80A2"/>
    <property type="match status" value="1"/>
</dbReference>
<comment type="subcellular location">
    <subcellularLocation>
        <location evidence="1">Endomembrane system</location>
        <topology evidence="1">Peripheral membrane protein</topology>
    </subcellularLocation>
</comment>
<reference evidence="8" key="1">
    <citation type="journal article" date="2005" name="Nature">
        <title>Sequencing of Aspergillus nidulans and comparative analysis with A. fumigatus and A. oryzae.</title>
        <authorList>
            <person name="Galagan J.E."/>
            <person name="Calvo S.E."/>
            <person name="Cuomo C."/>
            <person name="Ma L.J."/>
            <person name="Wortman J.R."/>
            <person name="Batzoglou S."/>
            <person name="Lee S.I."/>
            <person name="Basturkmen M."/>
            <person name="Spevak C.C."/>
            <person name="Clutterbuck J."/>
            <person name="Kapitonov V."/>
            <person name="Jurka J."/>
            <person name="Scazzocchio C."/>
            <person name="Farman M."/>
            <person name="Butler J."/>
            <person name="Purcell S."/>
            <person name="Harris S."/>
            <person name="Braus G.H."/>
            <person name="Draht O."/>
            <person name="Busch S."/>
            <person name="D'Enfert C."/>
            <person name="Bouchier C."/>
            <person name="Goldman G.H."/>
            <person name="Bell-Pedersen D."/>
            <person name="Griffiths-Jones S."/>
            <person name="Doonan J.H."/>
            <person name="Yu J."/>
            <person name="Vienken K."/>
            <person name="Pain A."/>
            <person name="Freitag M."/>
            <person name="Selker E.U."/>
            <person name="Archer D.B."/>
            <person name="Penalva M.A."/>
            <person name="Oakley B.R."/>
            <person name="Momany M."/>
            <person name="Tanaka T."/>
            <person name="Kumagai T."/>
            <person name="Asai K."/>
            <person name="Machida M."/>
            <person name="Nierman W.C."/>
            <person name="Denning D.W."/>
            <person name="Caddick M."/>
            <person name="Hynes M."/>
            <person name="Paoletti M."/>
            <person name="Fischer R."/>
            <person name="Miller B."/>
            <person name="Dyer P."/>
            <person name="Sachs M.S."/>
            <person name="Osmani S.A."/>
            <person name="Birren B.W."/>
        </authorList>
    </citation>
    <scope>NUCLEOTIDE SEQUENCE [LARGE SCALE GENOMIC DNA]</scope>
    <source>
        <strain evidence="8">FGSC A4 / ATCC 38163 / CBS 112.46 / NRRL 194 / M139</strain>
    </source>
</reference>
<dbReference type="InterPro" id="IPR004276">
    <property type="entry name" value="GlycoTrans_28_N"/>
</dbReference>
<feature type="region of interest" description="Disordered" evidence="4">
    <location>
        <begin position="832"/>
        <end position="936"/>
    </location>
</feature>
<proteinExistence type="predicted"/>
<reference evidence="8" key="2">
    <citation type="journal article" date="2009" name="Fungal Genet. Biol.">
        <title>The 2008 update of the Aspergillus nidulans genome annotation: a community effort.</title>
        <authorList>
            <person name="Wortman J.R."/>
            <person name="Gilsenan J.M."/>
            <person name="Joardar V."/>
            <person name="Deegan J."/>
            <person name="Clutterbuck J."/>
            <person name="Andersen M.R."/>
            <person name="Archer D."/>
            <person name="Bencina M."/>
            <person name="Braus G."/>
            <person name="Coutinho P."/>
            <person name="von Dohren H."/>
            <person name="Doonan J."/>
            <person name="Driessen A.J."/>
            <person name="Durek P."/>
            <person name="Espeso E."/>
            <person name="Fekete E."/>
            <person name="Flipphi M."/>
            <person name="Estrada C.G."/>
            <person name="Geysens S."/>
            <person name="Goldman G."/>
            <person name="de Groot P.W."/>
            <person name="Hansen K."/>
            <person name="Harris S.D."/>
            <person name="Heinekamp T."/>
            <person name="Helmstaedt K."/>
            <person name="Henrissat B."/>
            <person name="Hofmann G."/>
            <person name="Homan T."/>
            <person name="Horio T."/>
            <person name="Horiuchi H."/>
            <person name="James S."/>
            <person name="Jones M."/>
            <person name="Karaffa L."/>
            <person name="Karanyi Z."/>
            <person name="Kato M."/>
            <person name="Keller N."/>
            <person name="Kelly D.E."/>
            <person name="Kiel J.A."/>
            <person name="Kim J.M."/>
            <person name="van der Klei I.J."/>
            <person name="Klis F.M."/>
            <person name="Kovalchuk A."/>
            <person name="Krasevec N."/>
            <person name="Kubicek C.P."/>
            <person name="Liu B."/>
            <person name="Maccabe A."/>
            <person name="Meyer V."/>
            <person name="Mirabito P."/>
            <person name="Miskei M."/>
            <person name="Mos M."/>
            <person name="Mullins J."/>
            <person name="Nelson D.R."/>
            <person name="Nielsen J."/>
            <person name="Oakley B.R."/>
            <person name="Osmani S.A."/>
            <person name="Pakula T."/>
            <person name="Paszewski A."/>
            <person name="Paulsen I."/>
            <person name="Pilsyk S."/>
            <person name="Pocsi I."/>
            <person name="Punt P.J."/>
            <person name="Ram A.F."/>
            <person name="Ren Q."/>
            <person name="Robellet X."/>
            <person name="Robson G."/>
            <person name="Seiboth B."/>
            <person name="van Solingen P."/>
            <person name="Specht T."/>
            <person name="Sun J."/>
            <person name="Taheri-Talesh N."/>
            <person name="Takeshita N."/>
            <person name="Ussery D."/>
            <person name="vanKuyk P.A."/>
            <person name="Visser H."/>
            <person name="van de Vondervoort P.J."/>
            <person name="de Vries R.P."/>
            <person name="Walton J."/>
            <person name="Xiang X."/>
            <person name="Xiong Y."/>
            <person name="Zeng A.P."/>
            <person name="Brandt B.W."/>
            <person name="Cornell M.J."/>
            <person name="van den Hondel C.A."/>
            <person name="Visser J."/>
            <person name="Oliver S.G."/>
            <person name="Turner G."/>
        </authorList>
    </citation>
    <scope>GENOME REANNOTATION</scope>
    <source>
        <strain evidence="8">FGSC A4 / ATCC 38163 / CBS 112.46 / NRRL 194 / M139</strain>
    </source>
</reference>
<evidence type="ECO:0000256" key="4">
    <source>
        <dbReference type="SAM" id="MobiDB-lite"/>
    </source>
</evidence>
<keyword evidence="2 7" id="KW-0808">Transferase</keyword>
<feature type="compositionally biased region" description="Low complexity" evidence="4">
    <location>
        <begin position="863"/>
        <end position="874"/>
    </location>
</feature>
<evidence type="ECO:0000256" key="3">
    <source>
        <dbReference type="ARBA" id="ARBA00023098"/>
    </source>
</evidence>
<feature type="region of interest" description="Disordered" evidence="4">
    <location>
        <begin position="246"/>
        <end position="265"/>
    </location>
</feature>
<dbReference type="GO" id="GO:0016906">
    <property type="term" value="F:sterol 3-beta-glucosyltransferase activity"/>
    <property type="evidence" value="ECO:0007669"/>
    <property type="project" value="UniProtKB-ARBA"/>
</dbReference>
<dbReference type="SUPFAM" id="SSF53756">
    <property type="entry name" value="UDP-Glycosyltransferase/glycogen phosphorylase"/>
    <property type="match status" value="1"/>
</dbReference>
<dbReference type="InterPro" id="IPR002213">
    <property type="entry name" value="UDP_glucos_trans"/>
</dbReference>
<feature type="compositionally biased region" description="Polar residues" evidence="4">
    <location>
        <begin position="899"/>
        <end position="909"/>
    </location>
</feature>
<feature type="compositionally biased region" description="Basic and acidic residues" evidence="4">
    <location>
        <begin position="875"/>
        <end position="886"/>
    </location>
</feature>
<evidence type="ECO:0000256" key="2">
    <source>
        <dbReference type="ARBA" id="ARBA00022679"/>
    </source>
</evidence>
<dbReference type="GeneID" id="2875249"/>
<dbReference type="Gene3D" id="3.40.50.2000">
    <property type="entry name" value="Glycogen Phosphorylase B"/>
    <property type="match status" value="2"/>
</dbReference>
<dbReference type="GO" id="GO:0006629">
    <property type="term" value="P:lipid metabolic process"/>
    <property type="evidence" value="ECO:0007669"/>
    <property type="project" value="UniProtKB-KW"/>
</dbReference>
<accession>Q5BCX3</accession>
<dbReference type="Proteomes" id="UP000000560">
    <property type="component" value="Chromosome VII"/>
</dbReference>
<dbReference type="FunFam" id="3.40.50.2000:FF:000009">
    <property type="entry name" value="Sterol 3-beta-glucosyltransferase UGT80A2"/>
    <property type="match status" value="1"/>
</dbReference>
<dbReference type="HOGENOM" id="CLU_000537_1_0_1"/>
<keyword evidence="8" id="KW-1185">Reference proteome</keyword>
<dbReference type="GO" id="GO:0012505">
    <property type="term" value="C:endomembrane system"/>
    <property type="evidence" value="ECO:0007669"/>
    <property type="project" value="UniProtKB-SubCell"/>
</dbReference>
<dbReference type="KEGG" id="ani:ANIA_01607"/>
<organism evidence="7 8">
    <name type="scientific">Emericella nidulans (strain FGSC A4 / ATCC 38163 / CBS 112.46 / NRRL 194 / M139)</name>
    <name type="common">Aspergillus nidulans</name>
    <dbReference type="NCBI Taxonomy" id="227321"/>
    <lineage>
        <taxon>Eukaryota</taxon>
        <taxon>Fungi</taxon>
        <taxon>Dikarya</taxon>
        <taxon>Ascomycota</taxon>
        <taxon>Pezizomycotina</taxon>
        <taxon>Eurotiomycetes</taxon>
        <taxon>Eurotiomycetidae</taxon>
        <taxon>Eurotiales</taxon>
        <taxon>Aspergillaceae</taxon>
        <taxon>Aspergillus</taxon>
        <taxon>Aspergillus subgen. Nidulantes</taxon>
    </lineage>
</organism>
<dbReference type="EMBL" id="BN001307">
    <property type="protein sequence ID" value="CBF85212.1"/>
    <property type="molecule type" value="Genomic_DNA"/>
</dbReference>
<dbReference type="AlphaFoldDB" id="Q5BCX3"/>
<feature type="domain" description="Erythromycin biosynthesis protein CIII-like C-terminal" evidence="6">
    <location>
        <begin position="616"/>
        <end position="716"/>
    </location>
</feature>
<evidence type="ECO:0000313" key="7">
    <source>
        <dbReference type="EMBL" id="CBF85212.1"/>
    </source>
</evidence>
<evidence type="ECO:0000313" key="8">
    <source>
        <dbReference type="Proteomes" id="UP000000560"/>
    </source>
</evidence>
<sequence>MHEAGVFEDAKLKLDGQFEERKGPFWLWAKVRGFLADLFHDNVLNIEISIRPHAYGQRLQPRKVMDGSQKGSGRFCRRRTTDQTELELIVPCLVSRQHRAERSPDLEHTIRSQLGIVLHNLGHGPMAAAPGLIDEQTVATVAPRRSNGHLWTSMISMLPSEIVHEQAIADANRTFSSIFQLAQNRAKTISSEDWAHASYSSGRAAHKLYEGHHDTGVRVMEDGRLNISLTPHQPWLQRIVRHTQQHPYPRDSVHRQQSSASFRPNPEDEYCPLRLNIVIHVVGSRGDIQPFLAIGKQLKSHGHRVRLATHLSFRETVEDEDLEFFNIGGDPSELMAFMVKNPGLMPDLRTIRSGAIRLRRREMKSIFSGCWRSCYETGDGTGIDHHIKDEPDPLSGDEAVDLRRLPFVADVIIANPPSFAHLSCAEKLGVPLNMMFTYVFALPIVSMSRLTAFPHPLANVQSQSTKPSVANFASYAIVEIMMWEGLGDLINRFRKRELGLDPLDAIRAPSLAHRLQVPYTYLWSPALLEKPLDWGDNIDVVGFSTLPTAQDYKPPQDLQSFLDAGPAPVYIGFGSIVVDDSKALTDIVFEAVEKAGVRAVISKGWGNIGANHAASDSIMMIDKCPHDWLFQHVSCVVHHGGAGTTAAGLALGKPTIVIPFFGDQAFWGSIVSRAGAGPDPIPWKRLTAEKLAEAIEMALKDETKRKAEEIGEQMRSEQGARNAVCSFYRHLDAESLRCSLCPNRPAVWWVKHLHIKLSAFAATVLVETGLVKPHDLVLYRSKEYDTSRDPKGPITAGAEVLYGVITDFVAAMATMPADMAEMFGADHRHGRIRMKRHPKHGRKPPSPVRKWKKEHYGHRNPDSGVGSNSSSQSDGRIDISETETEKSSTVADDSDENSETGSGDSSSRTDIADLDSTLNPDAHNDRNNNNNIGLTAHQTLSLEDTLRRQQTRDKSIDTHELFMDARYHLARAGKHIIDWVLLIPTDLTLSFSKGFHNAPKLYHDPMVQETPTVRGVKGGLRAAGTEFTQELYQGITGILTQPKHGRKESGTKGMLKGVGKGAGGAVLKPMAGLWGLAGYPLEGLHKTLRSSLSKSKVRDILASRIQQGLGEMVAAMPEERAAVIERWNKMQAEKSNERA</sequence>
<feature type="compositionally biased region" description="Basic residues" evidence="4">
    <location>
        <begin position="832"/>
        <end position="858"/>
    </location>
</feature>
<dbReference type="OMA" id="PAVWHIK"/>
<protein>
    <submittedName>
        <fullName evidence="7">UDP-glucose,sterol transferase, putative (AFU_orthologue AFUA_8G06750)</fullName>
    </submittedName>
</protein>
<dbReference type="Pfam" id="PF03033">
    <property type="entry name" value="Glyco_transf_28"/>
    <property type="match status" value="1"/>
</dbReference>
<dbReference type="CDD" id="cd03784">
    <property type="entry name" value="GT1_Gtf-like"/>
    <property type="match status" value="1"/>
</dbReference>
<keyword evidence="3" id="KW-0443">Lipid metabolism</keyword>
<dbReference type="GO" id="GO:0005975">
    <property type="term" value="P:carbohydrate metabolic process"/>
    <property type="evidence" value="ECO:0007669"/>
    <property type="project" value="InterPro"/>
</dbReference>
<dbReference type="RefSeq" id="XP_659211.1">
    <property type="nucleotide sequence ID" value="XM_654119.1"/>
</dbReference>
<evidence type="ECO:0000256" key="1">
    <source>
        <dbReference type="ARBA" id="ARBA00004184"/>
    </source>
</evidence>
<dbReference type="Pfam" id="PF06722">
    <property type="entry name" value="EryCIII-like_C"/>
    <property type="match status" value="1"/>
</dbReference>
<dbReference type="CAZy" id="GT1">
    <property type="family name" value="Glycosyltransferase Family 1"/>
</dbReference>
<evidence type="ECO:0000259" key="5">
    <source>
        <dbReference type="Pfam" id="PF03033"/>
    </source>
</evidence>